<feature type="compositionally biased region" description="Polar residues" evidence="1">
    <location>
        <begin position="339"/>
        <end position="350"/>
    </location>
</feature>
<evidence type="ECO:0000313" key="4">
    <source>
        <dbReference type="EMBL" id="TNY22268.1"/>
    </source>
</evidence>
<evidence type="ECO:0000256" key="2">
    <source>
        <dbReference type="SAM" id="Phobius"/>
    </source>
</evidence>
<dbReference type="OrthoDB" id="2523093at2759"/>
<evidence type="ECO:0000259" key="3">
    <source>
        <dbReference type="Pfam" id="PF20152"/>
    </source>
</evidence>
<evidence type="ECO:0000256" key="1">
    <source>
        <dbReference type="SAM" id="MobiDB-lite"/>
    </source>
</evidence>
<reference evidence="4 5" key="1">
    <citation type="submission" date="2019-03" db="EMBL/GenBank/DDBJ databases">
        <title>Rhodosporidium diobovatum UCD-FST 08-225 genome sequencing, assembly, and annotation.</title>
        <authorList>
            <person name="Fakankun I.U."/>
            <person name="Fristensky B."/>
            <person name="Levin D.B."/>
        </authorList>
    </citation>
    <scope>NUCLEOTIDE SEQUENCE [LARGE SCALE GENOMIC DNA]</scope>
    <source>
        <strain evidence="4 5">UCD-FST 08-225</strain>
    </source>
</reference>
<feature type="transmembrane region" description="Helical" evidence="2">
    <location>
        <begin position="86"/>
        <end position="110"/>
    </location>
</feature>
<dbReference type="Proteomes" id="UP000311382">
    <property type="component" value="Unassembled WGS sequence"/>
</dbReference>
<feature type="compositionally biased region" description="Acidic residues" evidence="1">
    <location>
        <begin position="326"/>
        <end position="337"/>
    </location>
</feature>
<name>A0A5C5FZL3_9BASI</name>
<sequence length="387" mass="42376">MPEIELSGNTLKQVLRPVLVGTFMCCCLCGIILCISFQYFKHFPRDRPLLKVFVAFLTLSSIAVAATCSAWTWISGKDMSSPDALIPLVPSFIFFLVMGITICAVQLWYGWRCWVMGGRKRWYAPALIAIGALAALGCIIFLTTQISPNKVLNEFMTVAIVTFVWIVLLLLVDLVITVDTFWYLVWKPRKEHGGILPRDSRLRKLAGLAAKTNAVGLLVQILIIILLFAQPGKFIYAVPAMLESMLYSGSVIAALLAREQPRAPSMSTYTISCAHHRTSSAAPVMPPLVHRSTSHTLAVDPFQGKKRSIAYATDTFQESEERVVDPDADAEDADDEGVQSSDAPSASTSEADMGEKSGAGRQEAEKEVVEGEEPDTDQGQPVGDEMV</sequence>
<gene>
    <name evidence="4" type="ORF">DMC30DRAFT_415270</name>
</gene>
<proteinExistence type="predicted"/>
<feature type="transmembrane region" description="Helical" evidence="2">
    <location>
        <begin position="20"/>
        <end position="40"/>
    </location>
</feature>
<dbReference type="PANTHER" id="PTHR40465">
    <property type="entry name" value="CHROMOSOME 1, WHOLE GENOME SHOTGUN SEQUENCE"/>
    <property type="match status" value="1"/>
</dbReference>
<dbReference type="Pfam" id="PF20152">
    <property type="entry name" value="DUF6534"/>
    <property type="match status" value="1"/>
</dbReference>
<keyword evidence="2" id="KW-0812">Transmembrane</keyword>
<feature type="domain" description="DUF6534" evidence="3">
    <location>
        <begin position="171"/>
        <end position="259"/>
    </location>
</feature>
<keyword evidence="2" id="KW-1133">Transmembrane helix</keyword>
<feature type="transmembrane region" description="Helical" evidence="2">
    <location>
        <begin position="234"/>
        <end position="257"/>
    </location>
</feature>
<feature type="region of interest" description="Disordered" evidence="1">
    <location>
        <begin position="314"/>
        <end position="387"/>
    </location>
</feature>
<dbReference type="EMBL" id="SOZI01000028">
    <property type="protein sequence ID" value="TNY22268.1"/>
    <property type="molecule type" value="Genomic_DNA"/>
</dbReference>
<comment type="caution">
    <text evidence="4">The sequence shown here is derived from an EMBL/GenBank/DDBJ whole genome shotgun (WGS) entry which is preliminary data.</text>
</comment>
<feature type="transmembrane region" description="Helical" evidence="2">
    <location>
        <begin position="122"/>
        <end position="143"/>
    </location>
</feature>
<feature type="transmembrane region" description="Helical" evidence="2">
    <location>
        <begin position="205"/>
        <end position="228"/>
    </location>
</feature>
<evidence type="ECO:0000313" key="5">
    <source>
        <dbReference type="Proteomes" id="UP000311382"/>
    </source>
</evidence>
<dbReference type="AlphaFoldDB" id="A0A5C5FZL3"/>
<accession>A0A5C5FZL3</accession>
<dbReference type="InterPro" id="IPR045339">
    <property type="entry name" value="DUF6534"/>
</dbReference>
<keyword evidence="5" id="KW-1185">Reference proteome</keyword>
<feature type="transmembrane region" description="Helical" evidence="2">
    <location>
        <begin position="52"/>
        <end position="74"/>
    </location>
</feature>
<keyword evidence="2" id="KW-0472">Membrane</keyword>
<dbReference type="PANTHER" id="PTHR40465:SF1">
    <property type="entry name" value="DUF6534 DOMAIN-CONTAINING PROTEIN"/>
    <property type="match status" value="1"/>
</dbReference>
<organism evidence="4 5">
    <name type="scientific">Rhodotorula diobovata</name>
    <dbReference type="NCBI Taxonomy" id="5288"/>
    <lineage>
        <taxon>Eukaryota</taxon>
        <taxon>Fungi</taxon>
        <taxon>Dikarya</taxon>
        <taxon>Basidiomycota</taxon>
        <taxon>Pucciniomycotina</taxon>
        <taxon>Microbotryomycetes</taxon>
        <taxon>Sporidiobolales</taxon>
        <taxon>Sporidiobolaceae</taxon>
        <taxon>Rhodotorula</taxon>
    </lineage>
</organism>
<feature type="transmembrane region" description="Helical" evidence="2">
    <location>
        <begin position="155"/>
        <end position="184"/>
    </location>
</feature>
<protein>
    <recommendedName>
        <fullName evidence="3">DUF6534 domain-containing protein</fullName>
    </recommendedName>
</protein>